<evidence type="ECO:0000313" key="5">
    <source>
        <dbReference type="EMBL" id="TBX69624.1"/>
    </source>
</evidence>
<dbReference type="CDD" id="cd17288">
    <property type="entry name" value="RMtype1_S_LlaAI06ORF1089P_TRD1-CR1_like"/>
    <property type="match status" value="1"/>
</dbReference>
<proteinExistence type="inferred from homology"/>
<accession>A0A4Q9Z0J6</accession>
<organism evidence="5 6">
    <name type="scientific">Flavobacterium silvisoli</name>
    <dbReference type="NCBI Taxonomy" id="2529433"/>
    <lineage>
        <taxon>Bacteria</taxon>
        <taxon>Pseudomonadati</taxon>
        <taxon>Bacteroidota</taxon>
        <taxon>Flavobacteriia</taxon>
        <taxon>Flavobacteriales</taxon>
        <taxon>Flavobacteriaceae</taxon>
        <taxon>Flavobacterium</taxon>
    </lineage>
</organism>
<name>A0A4Q9Z0J6_9FLAO</name>
<dbReference type="Proteomes" id="UP000293300">
    <property type="component" value="Unassembled WGS sequence"/>
</dbReference>
<evidence type="ECO:0000256" key="3">
    <source>
        <dbReference type="ARBA" id="ARBA00023125"/>
    </source>
</evidence>
<dbReference type="InterPro" id="IPR044946">
    <property type="entry name" value="Restrct_endonuc_typeI_TRD_sf"/>
</dbReference>
<keyword evidence="3" id="KW-0238">DNA-binding</keyword>
<dbReference type="PANTHER" id="PTHR43140:SF1">
    <property type="entry name" value="TYPE I RESTRICTION ENZYME ECOKI SPECIFICITY SUBUNIT"/>
    <property type="match status" value="1"/>
</dbReference>
<dbReference type="InterPro" id="IPR000055">
    <property type="entry name" value="Restrct_endonuc_typeI_TRD"/>
</dbReference>
<evidence type="ECO:0000256" key="1">
    <source>
        <dbReference type="ARBA" id="ARBA00010923"/>
    </source>
</evidence>
<feature type="domain" description="Type I restriction modification DNA specificity" evidence="4">
    <location>
        <begin position="186"/>
        <end position="340"/>
    </location>
</feature>
<dbReference type="GO" id="GO:0003677">
    <property type="term" value="F:DNA binding"/>
    <property type="evidence" value="ECO:0007669"/>
    <property type="project" value="UniProtKB-KW"/>
</dbReference>
<gene>
    <name evidence="5" type="ORF">EZL74_07030</name>
</gene>
<dbReference type="Pfam" id="PF01420">
    <property type="entry name" value="Methylase_S"/>
    <property type="match status" value="2"/>
</dbReference>
<comment type="similarity">
    <text evidence="1">Belongs to the type-I restriction system S methylase family.</text>
</comment>
<dbReference type="RefSeq" id="WP_131475894.1">
    <property type="nucleotide sequence ID" value="NZ_SJPE01000006.1"/>
</dbReference>
<dbReference type="EMBL" id="SJPE01000006">
    <property type="protein sequence ID" value="TBX69624.1"/>
    <property type="molecule type" value="Genomic_DNA"/>
</dbReference>
<keyword evidence="6" id="KW-1185">Reference proteome</keyword>
<keyword evidence="2" id="KW-0680">Restriction system</keyword>
<dbReference type="GO" id="GO:0009307">
    <property type="term" value="P:DNA restriction-modification system"/>
    <property type="evidence" value="ECO:0007669"/>
    <property type="project" value="UniProtKB-KW"/>
</dbReference>
<feature type="domain" description="Type I restriction modification DNA specificity" evidence="4">
    <location>
        <begin position="2"/>
        <end position="149"/>
    </location>
</feature>
<dbReference type="OrthoDB" id="9816225at2"/>
<reference evidence="5 6" key="1">
    <citation type="submission" date="2019-02" db="EMBL/GenBank/DDBJ databases">
        <title>Flavobacterium sp. RD-2-33 isolated from forest soil.</title>
        <authorList>
            <person name="Chaudhary D.K."/>
        </authorList>
    </citation>
    <scope>NUCLEOTIDE SEQUENCE [LARGE SCALE GENOMIC DNA]</scope>
    <source>
        <strain evidence="5 6">RD-2-33</strain>
    </source>
</reference>
<evidence type="ECO:0000256" key="2">
    <source>
        <dbReference type="ARBA" id="ARBA00022747"/>
    </source>
</evidence>
<sequence>MNKDWQIKTLGEVCEIKSGKNQKNVVNPNGKYPIYGSSGIFGYADEYICDKNTTIIGRKGTINSPIYVTTKFWNVDTAFGLCAKEDLNSKFLYYFCLGFNFKKLDKSTTIPSLSKGDLLSIKLNIPPLETQQAIVSKIEELFSELDKGIDDLKTAQQQLKTYRQSVLKWAFEGKLTYENVKEGQLPEGWVSKTFNDIIEISKEKYKPNNSESKFYIGLEHIEKNLGTLTPECGFEKIKTLKNKFKTGEILYGKLRPYLNKVYLAKENGVCSTDILVLKTKENCDAQFLTHLMLGVDFVNKMSENTSGVNLPRVSTKIILEYPINLPTLKEQHQIVQEIESRLSVSDKMEESIAQSLQQAEALRQSILKKAFSGELV</sequence>
<protein>
    <recommendedName>
        <fullName evidence="4">Type I restriction modification DNA specificity domain-containing protein</fullName>
    </recommendedName>
</protein>
<dbReference type="SUPFAM" id="SSF116734">
    <property type="entry name" value="DNA methylase specificity domain"/>
    <property type="match status" value="2"/>
</dbReference>
<dbReference type="AlphaFoldDB" id="A0A4Q9Z0J6"/>
<dbReference type="PANTHER" id="PTHR43140">
    <property type="entry name" value="TYPE-1 RESTRICTION ENZYME ECOKI SPECIFICITY PROTEIN"/>
    <property type="match status" value="1"/>
</dbReference>
<dbReference type="Gene3D" id="3.90.220.20">
    <property type="entry name" value="DNA methylase specificity domains"/>
    <property type="match status" value="2"/>
</dbReference>
<evidence type="ECO:0000313" key="6">
    <source>
        <dbReference type="Proteomes" id="UP000293300"/>
    </source>
</evidence>
<evidence type="ECO:0000259" key="4">
    <source>
        <dbReference type="Pfam" id="PF01420"/>
    </source>
</evidence>
<dbReference type="InterPro" id="IPR051212">
    <property type="entry name" value="Type-I_RE_S_subunit"/>
</dbReference>
<comment type="caution">
    <text evidence="5">The sequence shown here is derived from an EMBL/GenBank/DDBJ whole genome shotgun (WGS) entry which is preliminary data.</text>
</comment>